<evidence type="ECO:0000313" key="2">
    <source>
        <dbReference type="EMBL" id="TRM56360.1"/>
    </source>
</evidence>
<reference evidence="2 3" key="1">
    <citation type="journal article" date="2019" name="New Phytol.">
        <title>Comparative genomics reveals unique wood-decay strategies and fruiting body development in the Schizophyllaceae.</title>
        <authorList>
            <person name="Almasi E."/>
            <person name="Sahu N."/>
            <person name="Krizsan K."/>
            <person name="Balint B."/>
            <person name="Kovacs G.M."/>
            <person name="Kiss B."/>
            <person name="Cseklye J."/>
            <person name="Drula E."/>
            <person name="Henrissat B."/>
            <person name="Nagy I."/>
            <person name="Chovatia M."/>
            <person name="Adam C."/>
            <person name="LaButti K."/>
            <person name="Lipzen A."/>
            <person name="Riley R."/>
            <person name="Grigoriev I.V."/>
            <person name="Nagy L.G."/>
        </authorList>
    </citation>
    <scope>NUCLEOTIDE SEQUENCE [LARGE SCALE GENOMIC DNA]</scope>
    <source>
        <strain evidence="2 3">NL-1724</strain>
    </source>
</reference>
<feature type="region of interest" description="Disordered" evidence="1">
    <location>
        <begin position="358"/>
        <end position="381"/>
    </location>
</feature>
<feature type="compositionally biased region" description="Polar residues" evidence="1">
    <location>
        <begin position="1"/>
        <end position="31"/>
    </location>
</feature>
<dbReference type="AlphaFoldDB" id="A0A550BUY6"/>
<proteinExistence type="predicted"/>
<feature type="region of interest" description="Disordered" evidence="1">
    <location>
        <begin position="1"/>
        <end position="59"/>
    </location>
</feature>
<gene>
    <name evidence="2" type="ORF">BD626DRAFT_575760</name>
</gene>
<feature type="region of interest" description="Disordered" evidence="1">
    <location>
        <begin position="450"/>
        <end position="515"/>
    </location>
</feature>
<name>A0A550BUY6_9AGAR</name>
<accession>A0A550BUY6</accession>
<organism evidence="2 3">
    <name type="scientific">Schizophyllum amplum</name>
    <dbReference type="NCBI Taxonomy" id="97359"/>
    <lineage>
        <taxon>Eukaryota</taxon>
        <taxon>Fungi</taxon>
        <taxon>Dikarya</taxon>
        <taxon>Basidiomycota</taxon>
        <taxon>Agaricomycotina</taxon>
        <taxon>Agaricomycetes</taxon>
        <taxon>Agaricomycetidae</taxon>
        <taxon>Agaricales</taxon>
        <taxon>Schizophyllaceae</taxon>
        <taxon>Schizophyllum</taxon>
    </lineage>
</organism>
<evidence type="ECO:0000313" key="3">
    <source>
        <dbReference type="Proteomes" id="UP000320762"/>
    </source>
</evidence>
<sequence>MSTSQFPVPSPAQQTSGLLSPQLHASPSQLPVVSRSDMTAAPPTSPERPIPMTPVRSTGVASSVPPASFWVASINARLPESHATPDVGPTRDANQGRGSSMARRNMGPRPKAEVLQGPSAAGLPATVKTSNMSIFIVIVPCNGQVNHAFRTIYTPATLASRIPSYQANHLTCHATFASHNHLPLFLAIDNALRTHAKKVGITIPPNDSPDGTDSYELSSWVIYKPTLVSSSRKTDVVKDDRFRLEPHPDVRTSNFSMQLLRRNGSVGLPNPPVAPKKGTKSLTPFTVFIGPRGQTRFTAPLTTISRYTAPADVYQPSQEHACWPERCHRMLWPETNPSHPLSCILYLCPSTLTRPRSESLDNMVSQPLTSRPRLLSPPPFSEALYSDDLPDIIEPPLSTTHASTAVNFSHHAEAPSSSSSAHVTSSSHDALPQIGSSDLDLLTPANEYEEEQQMQAALERSINGDSESNNLPPAPSARPSSAVLRTYGRSTTRSSLTTQSSRRAPEPFPDLDAQMLPPSLDGASSQGALVEDFQRRVIKAVRHALDYSGEVISIHGTSVHAIADYLISLVTYLILPNQPLPSTRPDITRARPDAKDMKLIHLLQDKNLHFNFFVRSARHSSSSSSLGLGPVNAVFGEIADRVLSNDLYFLDAAEDSGRASRCLSDGTTTDERIRQQSVNGALLAICLVQLGGSPRLAQPTLAALVLNHALLKLTVNQLTLLAPKMQPVYKGLIHFKPGDTLDPNLRMRIDYHLDDGLDAIPTQPDQAWVDRILPGVLLRHMNKRLNERHHFDEREFAALHRSFNIPIAEKHFVNLFGTVEDTLRLIPALIDRTVKDPLTEILPHLRVRPADSQKENDVVVRFSHILKSRIDQHLLIPGHPAGTEEFVGAQAFEDGRESIAARSTIFLEGARETSMLPLGAWTSNFIVHPAFTGIEGRHIVSFL</sequence>
<comment type="caution">
    <text evidence="2">The sequence shown here is derived from an EMBL/GenBank/DDBJ whole genome shotgun (WGS) entry which is preliminary data.</text>
</comment>
<feature type="compositionally biased region" description="Pro residues" evidence="1">
    <location>
        <begin position="43"/>
        <end position="52"/>
    </location>
</feature>
<feature type="compositionally biased region" description="Low complexity" evidence="1">
    <location>
        <begin position="477"/>
        <end position="502"/>
    </location>
</feature>
<feature type="compositionally biased region" description="Low complexity" evidence="1">
    <location>
        <begin position="414"/>
        <end position="430"/>
    </location>
</feature>
<feature type="region of interest" description="Disordered" evidence="1">
    <location>
        <begin position="80"/>
        <end position="117"/>
    </location>
</feature>
<protein>
    <submittedName>
        <fullName evidence="2">Uncharacterized protein</fullName>
    </submittedName>
</protein>
<keyword evidence="3" id="KW-1185">Reference proteome</keyword>
<dbReference type="EMBL" id="VDMD01000071">
    <property type="protein sequence ID" value="TRM56360.1"/>
    <property type="molecule type" value="Genomic_DNA"/>
</dbReference>
<evidence type="ECO:0000256" key="1">
    <source>
        <dbReference type="SAM" id="MobiDB-lite"/>
    </source>
</evidence>
<dbReference type="Proteomes" id="UP000320762">
    <property type="component" value="Unassembled WGS sequence"/>
</dbReference>
<feature type="region of interest" description="Disordered" evidence="1">
    <location>
        <begin position="410"/>
        <end position="438"/>
    </location>
</feature>